<dbReference type="GO" id="GO:0016020">
    <property type="term" value="C:membrane"/>
    <property type="evidence" value="ECO:0007669"/>
    <property type="project" value="UniProtKB-SubCell"/>
</dbReference>
<dbReference type="InterPro" id="IPR051085">
    <property type="entry name" value="MB_O-acyltransferase"/>
</dbReference>
<dbReference type="Pfam" id="PF03062">
    <property type="entry name" value="MBOAT"/>
    <property type="match status" value="1"/>
</dbReference>
<dbReference type="EMBL" id="GFPF01005762">
    <property type="protein sequence ID" value="MAA16908.1"/>
    <property type="molecule type" value="Transcribed_RNA"/>
</dbReference>
<keyword evidence="2 6" id="KW-0812">Transmembrane</keyword>
<sequence length="235" mass="26793">MHRSALSKAPYLVSRLNLTALLGFGATLNVMFFVKYLVQYGVPCAFARIEGIDLPPPPKCVARSHLCSHLWRYFDHGLHLWIRKYLYLPMMGPEREVIWRLMGTALAFSFFWLWHDMTVAVSFWASLSFLGIALEVGMSEIRKLGFAKNIEAKYLVGGRLRILKAVLGSPHYLLTIFSCLFFLTNVEVTTIFFKKVILGFPMPVLPVLVCLYFASQVSLDVMEWEDSAKAKQKTS</sequence>
<feature type="transmembrane region" description="Helical" evidence="6">
    <location>
        <begin position="162"/>
        <end position="184"/>
    </location>
</feature>
<keyword evidence="7" id="KW-0808">Transferase</keyword>
<dbReference type="PANTHER" id="PTHR13285:SF18">
    <property type="entry name" value="PROTEIN-CYSTEINE N-PALMITOYLTRANSFERASE RASP"/>
    <property type="match status" value="1"/>
</dbReference>
<comment type="similarity">
    <text evidence="5">Belongs to the membrane-bound acyltransferase family. HHAT subfamily.</text>
</comment>
<dbReference type="InterPro" id="IPR004299">
    <property type="entry name" value="MBOAT_fam"/>
</dbReference>
<protein>
    <submittedName>
        <fullName evidence="7">Acyltransferase required for palmitoylation of hedgehog hh family of secreted signaling</fullName>
    </submittedName>
</protein>
<dbReference type="AlphaFoldDB" id="A0A224YGT8"/>
<evidence type="ECO:0000256" key="1">
    <source>
        <dbReference type="ARBA" id="ARBA00004141"/>
    </source>
</evidence>
<evidence type="ECO:0000256" key="3">
    <source>
        <dbReference type="ARBA" id="ARBA00022989"/>
    </source>
</evidence>
<dbReference type="GO" id="GO:0005783">
    <property type="term" value="C:endoplasmic reticulum"/>
    <property type="evidence" value="ECO:0007669"/>
    <property type="project" value="TreeGrafter"/>
</dbReference>
<dbReference type="PANTHER" id="PTHR13285">
    <property type="entry name" value="ACYLTRANSFERASE"/>
    <property type="match status" value="1"/>
</dbReference>
<dbReference type="GO" id="GO:0016409">
    <property type="term" value="F:palmitoyltransferase activity"/>
    <property type="evidence" value="ECO:0007669"/>
    <property type="project" value="TreeGrafter"/>
</dbReference>
<feature type="transmembrane region" description="Helical" evidence="6">
    <location>
        <begin position="121"/>
        <end position="141"/>
    </location>
</feature>
<feature type="transmembrane region" description="Helical" evidence="6">
    <location>
        <begin position="97"/>
        <end position="115"/>
    </location>
</feature>
<evidence type="ECO:0000256" key="5">
    <source>
        <dbReference type="ARBA" id="ARBA00038268"/>
    </source>
</evidence>
<keyword evidence="7" id="KW-0012">Acyltransferase</keyword>
<evidence type="ECO:0000256" key="4">
    <source>
        <dbReference type="ARBA" id="ARBA00023136"/>
    </source>
</evidence>
<feature type="transmembrane region" description="Helical" evidence="6">
    <location>
        <begin position="20"/>
        <end position="38"/>
    </location>
</feature>
<keyword evidence="3 6" id="KW-1133">Transmembrane helix</keyword>
<evidence type="ECO:0000256" key="6">
    <source>
        <dbReference type="SAM" id="Phobius"/>
    </source>
</evidence>
<evidence type="ECO:0000256" key="2">
    <source>
        <dbReference type="ARBA" id="ARBA00022692"/>
    </source>
</evidence>
<feature type="transmembrane region" description="Helical" evidence="6">
    <location>
        <begin position="196"/>
        <end position="214"/>
    </location>
</feature>
<keyword evidence="4 6" id="KW-0472">Membrane</keyword>
<name>A0A224YGT8_9ACAR</name>
<evidence type="ECO:0000313" key="7">
    <source>
        <dbReference type="EMBL" id="MAA16908.1"/>
    </source>
</evidence>
<comment type="subcellular location">
    <subcellularLocation>
        <location evidence="1">Membrane</location>
        <topology evidence="1">Multi-pass membrane protein</topology>
    </subcellularLocation>
</comment>
<proteinExistence type="inferred from homology"/>
<reference evidence="7" key="1">
    <citation type="journal article" date="2017" name="Parasit. Vectors">
        <title>Sialotranscriptomics of Rhipicephalus zambeziensis reveals intricate expression profiles of secretory proteins and suggests tight temporal transcriptional regulation during blood-feeding.</title>
        <authorList>
            <person name="de Castro M.H."/>
            <person name="de Klerk D."/>
            <person name="Pienaar R."/>
            <person name="Rees D.J.G."/>
            <person name="Mans B.J."/>
        </authorList>
    </citation>
    <scope>NUCLEOTIDE SEQUENCE</scope>
    <source>
        <tissue evidence="7">Salivary glands</tissue>
    </source>
</reference>
<accession>A0A224YGT8</accession>
<organism evidence="7">
    <name type="scientific">Rhipicephalus zambeziensis</name>
    <dbReference type="NCBI Taxonomy" id="60191"/>
    <lineage>
        <taxon>Eukaryota</taxon>
        <taxon>Metazoa</taxon>
        <taxon>Ecdysozoa</taxon>
        <taxon>Arthropoda</taxon>
        <taxon>Chelicerata</taxon>
        <taxon>Arachnida</taxon>
        <taxon>Acari</taxon>
        <taxon>Parasitiformes</taxon>
        <taxon>Ixodida</taxon>
        <taxon>Ixodoidea</taxon>
        <taxon>Ixodidae</taxon>
        <taxon>Rhipicephalinae</taxon>
        <taxon>Rhipicephalus</taxon>
        <taxon>Rhipicephalus</taxon>
    </lineage>
</organism>